<proteinExistence type="predicted"/>
<organism evidence="1 2">
    <name type="scientific">Desulfonema magnum</name>
    <dbReference type="NCBI Taxonomy" id="45655"/>
    <lineage>
        <taxon>Bacteria</taxon>
        <taxon>Pseudomonadati</taxon>
        <taxon>Thermodesulfobacteriota</taxon>
        <taxon>Desulfobacteria</taxon>
        <taxon>Desulfobacterales</taxon>
        <taxon>Desulfococcaceae</taxon>
        <taxon>Desulfonema</taxon>
    </lineage>
</organism>
<dbReference type="AlphaFoldDB" id="A0A975BN12"/>
<gene>
    <name evidence="1" type="ORF">dnm_045220</name>
</gene>
<accession>A0A975BN12</accession>
<evidence type="ECO:0000313" key="1">
    <source>
        <dbReference type="EMBL" id="QTA88476.1"/>
    </source>
</evidence>
<sequence length="38" mass="4198">MTFSDGSNLSRARENNALQADCPEVVTAYKHLNTEDAK</sequence>
<dbReference type="Proteomes" id="UP000663722">
    <property type="component" value="Chromosome"/>
</dbReference>
<keyword evidence="2" id="KW-1185">Reference proteome</keyword>
<dbReference type="EMBL" id="CP061800">
    <property type="protein sequence ID" value="QTA88476.1"/>
    <property type="molecule type" value="Genomic_DNA"/>
</dbReference>
<evidence type="ECO:0000313" key="2">
    <source>
        <dbReference type="Proteomes" id="UP000663722"/>
    </source>
</evidence>
<dbReference type="KEGG" id="dmm:dnm_045220"/>
<protein>
    <submittedName>
        <fullName evidence="1">Uncharacterized protein</fullName>
    </submittedName>
</protein>
<name>A0A975BN12_9BACT</name>
<reference evidence="1" key="1">
    <citation type="journal article" date="2021" name="Microb. Physiol.">
        <title>Proteogenomic Insights into the Physiology of Marine, Sulfate-Reducing, Filamentous Desulfonema limicola and Desulfonema magnum.</title>
        <authorList>
            <person name="Schnaars V."/>
            <person name="Wohlbrand L."/>
            <person name="Scheve S."/>
            <person name="Hinrichs C."/>
            <person name="Reinhardt R."/>
            <person name="Rabus R."/>
        </authorList>
    </citation>
    <scope>NUCLEOTIDE SEQUENCE</scope>
    <source>
        <strain evidence="1">4be13</strain>
    </source>
</reference>